<dbReference type="EMBL" id="SRLO01000100">
    <property type="protein sequence ID" value="TNN75757.1"/>
    <property type="molecule type" value="Genomic_DNA"/>
</dbReference>
<gene>
    <name evidence="2" type="ORF">EYF80_014120</name>
</gene>
<evidence type="ECO:0000256" key="1">
    <source>
        <dbReference type="SAM" id="MobiDB-lite"/>
    </source>
</evidence>
<reference evidence="2 3" key="1">
    <citation type="submission" date="2019-03" db="EMBL/GenBank/DDBJ databases">
        <title>First draft genome of Liparis tanakae, snailfish: a comprehensive survey of snailfish specific genes.</title>
        <authorList>
            <person name="Kim W."/>
            <person name="Song I."/>
            <person name="Jeong J.-H."/>
            <person name="Kim D."/>
            <person name="Kim S."/>
            <person name="Ryu S."/>
            <person name="Song J.Y."/>
            <person name="Lee S.K."/>
        </authorList>
    </citation>
    <scope>NUCLEOTIDE SEQUENCE [LARGE SCALE GENOMIC DNA]</scope>
    <source>
        <tissue evidence="2">Muscle</tissue>
    </source>
</reference>
<dbReference type="AlphaFoldDB" id="A0A4Z2ICY6"/>
<accession>A0A4Z2ICY6</accession>
<sequence length="138" mass="15570">MEREKARVTDEEDDRDTVLNTSLTPPIYPPIPLHLCLPTGHLLSSLDTRKIPYWHCNYSFRTGDIEATGLLLAERNTSWALSEQDVARLLSTKTMSNARPHCGLHPGRVVRAPCDRFPGRPKPSASRYRSLIVPSARH</sequence>
<comment type="caution">
    <text evidence="2">The sequence shown here is derived from an EMBL/GenBank/DDBJ whole genome shotgun (WGS) entry which is preliminary data.</text>
</comment>
<protein>
    <submittedName>
        <fullName evidence="2">Uncharacterized protein</fullName>
    </submittedName>
</protein>
<evidence type="ECO:0000313" key="3">
    <source>
        <dbReference type="Proteomes" id="UP000314294"/>
    </source>
</evidence>
<dbReference type="Proteomes" id="UP000314294">
    <property type="component" value="Unassembled WGS sequence"/>
</dbReference>
<keyword evidence="3" id="KW-1185">Reference proteome</keyword>
<proteinExistence type="predicted"/>
<organism evidence="2 3">
    <name type="scientific">Liparis tanakae</name>
    <name type="common">Tanaka's snailfish</name>
    <dbReference type="NCBI Taxonomy" id="230148"/>
    <lineage>
        <taxon>Eukaryota</taxon>
        <taxon>Metazoa</taxon>
        <taxon>Chordata</taxon>
        <taxon>Craniata</taxon>
        <taxon>Vertebrata</taxon>
        <taxon>Euteleostomi</taxon>
        <taxon>Actinopterygii</taxon>
        <taxon>Neopterygii</taxon>
        <taxon>Teleostei</taxon>
        <taxon>Neoteleostei</taxon>
        <taxon>Acanthomorphata</taxon>
        <taxon>Eupercaria</taxon>
        <taxon>Perciformes</taxon>
        <taxon>Cottioidei</taxon>
        <taxon>Cottales</taxon>
        <taxon>Liparidae</taxon>
        <taxon>Liparis</taxon>
    </lineage>
</organism>
<name>A0A4Z2ICY6_9TELE</name>
<evidence type="ECO:0000313" key="2">
    <source>
        <dbReference type="EMBL" id="TNN75757.1"/>
    </source>
</evidence>
<feature type="region of interest" description="Disordered" evidence="1">
    <location>
        <begin position="1"/>
        <end position="22"/>
    </location>
</feature>